<accession>A0ABU5UVH3</accession>
<sequence>MVDLTLPAALAIAKIAYTKFFESSIGKLGEKFTETGLQKIDELYTKIRQKLSGNTAANRALAEVEQGKEDALQRVAVYLLDEMQADPDFAQDVKKIAEEINIHRVEDNSSQIQNIYSGGKGYQTKIGDNTTNHLGDNITYNNYGNPPPD</sequence>
<proteinExistence type="predicted"/>
<evidence type="ECO:0000313" key="2">
    <source>
        <dbReference type="Proteomes" id="UP001303285"/>
    </source>
</evidence>
<name>A0ABU5UVH3_NODSP</name>
<reference evidence="1 2" key="1">
    <citation type="submission" date="2023-12" db="EMBL/GenBank/DDBJ databases">
        <title>Baltic Sea Cyanobacteria.</title>
        <authorList>
            <person name="Delbaje E."/>
            <person name="Fewer D.P."/>
            <person name="Shishido T.K."/>
        </authorList>
    </citation>
    <scope>NUCLEOTIDE SEQUENCE [LARGE SCALE GENOMIC DNA]</scope>
    <source>
        <strain evidence="1 2">UHCC 0060</strain>
    </source>
</reference>
<dbReference type="RefSeq" id="WP_323209347.1">
    <property type="nucleotide sequence ID" value="NZ_JAYGHK010000088.1"/>
</dbReference>
<organism evidence="1 2">
    <name type="scientific">Nodularia spumigena UHCC 0060</name>
    <dbReference type="NCBI Taxonomy" id="3110300"/>
    <lineage>
        <taxon>Bacteria</taxon>
        <taxon>Bacillati</taxon>
        <taxon>Cyanobacteriota</taxon>
        <taxon>Cyanophyceae</taxon>
        <taxon>Nostocales</taxon>
        <taxon>Nodulariaceae</taxon>
        <taxon>Nodularia</taxon>
    </lineage>
</organism>
<evidence type="ECO:0000313" key="1">
    <source>
        <dbReference type="EMBL" id="MEA5610298.1"/>
    </source>
</evidence>
<protein>
    <recommendedName>
        <fullName evidence="3">NACHT-NTPase and P-loop NTPases N-terminal domain-containing protein</fullName>
    </recommendedName>
</protein>
<gene>
    <name evidence="1" type="ORF">VB695_19865</name>
</gene>
<keyword evidence="2" id="KW-1185">Reference proteome</keyword>
<comment type="caution">
    <text evidence="1">The sequence shown here is derived from an EMBL/GenBank/DDBJ whole genome shotgun (WGS) entry which is preliminary data.</text>
</comment>
<dbReference type="Proteomes" id="UP001303285">
    <property type="component" value="Unassembled WGS sequence"/>
</dbReference>
<dbReference type="EMBL" id="JAYGHK010000088">
    <property type="protein sequence ID" value="MEA5610298.1"/>
    <property type="molecule type" value="Genomic_DNA"/>
</dbReference>
<evidence type="ECO:0008006" key="3">
    <source>
        <dbReference type="Google" id="ProtNLM"/>
    </source>
</evidence>